<keyword evidence="5 17" id="KW-0679">Respiratory chain</keyword>
<dbReference type="InterPro" id="IPR048260">
    <property type="entry name" value="Cytochrome_b_C_euk/bac"/>
</dbReference>
<feature type="transmembrane region" description="Helical" evidence="17">
    <location>
        <begin position="111"/>
        <end position="134"/>
    </location>
</feature>
<keyword evidence="12 17" id="KW-0496">Mitochondrion</keyword>
<evidence type="ECO:0000256" key="4">
    <source>
        <dbReference type="ARBA" id="ARBA00022617"/>
    </source>
</evidence>
<sequence>MKLVKRHPLIALVNNYLIDSPAPSNLSYIWNFGSLLGTCLALQIITGVTLAMHYIGSVDLAFSSVEHIMRDVNSGWLIRYLHSNGAAFFFIFVYIHMAKALYYGSFRAPRILLWSIGVVIFLVMIITAFLGYVLPWGQMSYWGATVITNLLSAIPWIGTDLVEFIWGGFSVSNATLTRFFSLHFLLPFVLAALAFMHLIALHQNASNNPMGVSSKMDRVPFYPYYVFKDIVGFFVFFLILSIFVFFFPNALGHPDNSIPANPMQTPISIVPEFYLLPFYAILRAIPNKLLGVVAMLAAIFILFLLPYLESSRVRSSAFRPFMRIFFWLFAVNFLLLMWIGANHPEPPFILLGQLCTAFYFAYFLILVPLIGLIENTLSDLGTINPSKNTPQGLFSVENRGNYIPRITFRAFQQRLFLIMGIYRRKVNS</sequence>
<proteinExistence type="inferred from homology"/>
<feature type="transmembrane region" description="Helical" evidence="17">
    <location>
        <begin position="76"/>
        <end position="96"/>
    </location>
</feature>
<comment type="cofactor">
    <cofactor evidence="16">
        <name>heme</name>
        <dbReference type="ChEBI" id="CHEBI:30413"/>
    </cofactor>
    <text evidence="16">Binds 2 heme groups non-covalently.</text>
</comment>
<dbReference type="InterPro" id="IPR036150">
    <property type="entry name" value="Cyt_b/b6_C_sf"/>
</dbReference>
<dbReference type="InterPro" id="IPR027387">
    <property type="entry name" value="Cytb/b6-like_sf"/>
</dbReference>
<dbReference type="SUPFAM" id="SSF81342">
    <property type="entry name" value="Transmembrane di-heme cytochromes"/>
    <property type="match status" value="1"/>
</dbReference>
<dbReference type="InterPro" id="IPR005797">
    <property type="entry name" value="Cyt_b/b6_N"/>
</dbReference>
<keyword evidence="13 17" id="KW-0472">Membrane</keyword>
<evidence type="ECO:0000256" key="7">
    <source>
        <dbReference type="ARBA" id="ARBA00022723"/>
    </source>
</evidence>
<feature type="binding site" description="axial binding residue" evidence="16">
    <location>
        <position position="82"/>
    </location>
    <ligand>
        <name>heme b</name>
        <dbReference type="ChEBI" id="CHEBI:60344"/>
        <label>b562</label>
    </ligand>
    <ligandPart>
        <name>Fe</name>
        <dbReference type="ChEBI" id="CHEBI:18248"/>
    </ligandPart>
</feature>
<keyword evidence="8" id="KW-0999">Mitochondrion inner membrane</keyword>
<evidence type="ECO:0000256" key="11">
    <source>
        <dbReference type="ARBA" id="ARBA00023004"/>
    </source>
</evidence>
<dbReference type="InterPro" id="IPR005798">
    <property type="entry name" value="Cyt_b/b6_C"/>
</dbReference>
<dbReference type="PROSITE" id="PS51003">
    <property type="entry name" value="CYTB_CTER"/>
    <property type="match status" value="1"/>
</dbReference>
<evidence type="ECO:0000256" key="9">
    <source>
        <dbReference type="ARBA" id="ARBA00022982"/>
    </source>
</evidence>
<evidence type="ECO:0000256" key="16">
    <source>
        <dbReference type="PIRSR" id="PIRSR038885-2"/>
    </source>
</evidence>
<evidence type="ECO:0000256" key="5">
    <source>
        <dbReference type="ARBA" id="ARBA00022660"/>
    </source>
</evidence>
<evidence type="ECO:0000256" key="15">
    <source>
        <dbReference type="PIRSR" id="PIRSR038885-1"/>
    </source>
</evidence>
<evidence type="ECO:0000313" key="20">
    <source>
        <dbReference type="EMBL" id="AMM72613.1"/>
    </source>
</evidence>
<dbReference type="GO" id="GO:0005743">
    <property type="term" value="C:mitochondrial inner membrane"/>
    <property type="evidence" value="ECO:0007669"/>
    <property type="project" value="UniProtKB-SubCell"/>
</dbReference>
<protein>
    <recommendedName>
        <fullName evidence="2 17">Cytochrome b</fullName>
    </recommendedName>
</protein>
<dbReference type="InterPro" id="IPR048259">
    <property type="entry name" value="Cytochrome_b_N_euk/bac"/>
</dbReference>
<feature type="transmembrane region" description="Helical" evidence="17">
    <location>
        <begin position="28"/>
        <end position="55"/>
    </location>
</feature>
<feature type="domain" description="Cytochrome b/b6 N-terminal region profile" evidence="18">
    <location>
        <begin position="1"/>
        <end position="210"/>
    </location>
</feature>
<reference evidence="20" key="2">
    <citation type="journal article" date="2016" name="Nat. Microbiol.">
        <title>Evidence for the sexual origin of heterokaryosis in Arbuscular Mycorrhizal Fungi.</title>
        <authorList>
            <person name="Ropars J."/>
            <person name="Sedzielewska Toro K."/>
            <person name="Noel J."/>
            <person name="Pelin A."/>
            <person name="Charron P."/>
            <person name="Farinelli L."/>
            <person name="Marton T."/>
            <person name="Kruger M."/>
            <person name="Fuchs J."/>
            <person name="Brachmann A."/>
            <person name="Corradi N."/>
        </authorList>
    </citation>
    <scope>NUCLEOTIDE SEQUENCE</scope>
    <source>
        <strain evidence="20">A4</strain>
    </source>
</reference>
<comment type="similarity">
    <text evidence="14 17">Belongs to the cytochrome b family.</text>
</comment>
<keyword evidence="7 16" id="KW-0479">Metal-binding</keyword>
<dbReference type="FunFam" id="1.20.810.10:FF:000002">
    <property type="entry name" value="Cytochrome b"/>
    <property type="match status" value="1"/>
</dbReference>
<comment type="function">
    <text evidence="17">Component of the ubiquinol-cytochrome c reductase complex (complex III or cytochrome b-c1 complex) that is part of the mitochondrial respiratory chain. The b-c1 complex mediates electron transfer from ubiquinol to cytochrome c. Contributes to the generation of a proton gradient across the mitochondrial membrane that is then used for ATP synthesis.</text>
</comment>
<dbReference type="CDD" id="cd00290">
    <property type="entry name" value="cytochrome_b_C"/>
    <property type="match status" value="1"/>
</dbReference>
<evidence type="ECO:0000256" key="12">
    <source>
        <dbReference type="ARBA" id="ARBA00023128"/>
    </source>
</evidence>
<dbReference type="GO" id="GO:0008121">
    <property type="term" value="F:quinol-cytochrome-c reductase activity"/>
    <property type="evidence" value="ECO:0007669"/>
    <property type="project" value="InterPro"/>
</dbReference>
<dbReference type="AlphaFoldDB" id="A0A140GAX8"/>
<name>A0A140GAX8_9GLOM</name>
<feature type="binding site" description="axial binding residue" evidence="16">
    <location>
        <position position="197"/>
    </location>
    <ligand>
        <name>heme b</name>
        <dbReference type="ChEBI" id="CHEBI:60344"/>
        <label>b566</label>
    </ligand>
    <ligandPart>
        <name>Fe</name>
        <dbReference type="ChEBI" id="CHEBI:18248"/>
    </ligandPart>
</feature>
<dbReference type="InterPro" id="IPR016174">
    <property type="entry name" value="Di-haem_cyt_TM"/>
</dbReference>
<evidence type="ECO:0000256" key="3">
    <source>
        <dbReference type="ARBA" id="ARBA00022448"/>
    </source>
</evidence>
<evidence type="ECO:0000256" key="1">
    <source>
        <dbReference type="ARBA" id="ARBA00004448"/>
    </source>
</evidence>
<evidence type="ECO:0000256" key="8">
    <source>
        <dbReference type="ARBA" id="ARBA00022792"/>
    </source>
</evidence>
<keyword evidence="4 16" id="KW-0349">Heme</keyword>
<evidence type="ECO:0000256" key="2">
    <source>
        <dbReference type="ARBA" id="ARBA00013531"/>
    </source>
</evidence>
<keyword evidence="11 16" id="KW-0408">Iron</keyword>
<comment type="subcellular location">
    <subcellularLocation>
        <location evidence="1">Mitochondrion inner membrane</location>
        <topology evidence="1">Multi-pass membrane protein</topology>
    </subcellularLocation>
</comment>
<dbReference type="GO" id="GO:0046872">
    <property type="term" value="F:metal ion binding"/>
    <property type="evidence" value="ECO:0007669"/>
    <property type="project" value="UniProtKB-UniRule"/>
</dbReference>
<feature type="transmembrane region" description="Helical" evidence="17">
    <location>
        <begin position="347"/>
        <end position="373"/>
    </location>
</feature>
<organism evidence="20">
    <name type="scientific">Rhizophagus irregularis</name>
    <dbReference type="NCBI Taxonomy" id="588596"/>
    <lineage>
        <taxon>Eukaryota</taxon>
        <taxon>Fungi</taxon>
        <taxon>Fungi incertae sedis</taxon>
        <taxon>Mucoromycota</taxon>
        <taxon>Glomeromycotina</taxon>
        <taxon>Glomeromycetes</taxon>
        <taxon>Glomerales</taxon>
        <taxon>Glomeraceae</taxon>
        <taxon>Rhizophagus</taxon>
    </lineage>
</organism>
<feature type="domain" description="Cytochrome b/b6 C-terminal region profile" evidence="19">
    <location>
        <begin position="211"/>
        <end position="381"/>
    </location>
</feature>
<gene>
    <name evidence="20" type="primary">cob</name>
</gene>
<evidence type="ECO:0000256" key="17">
    <source>
        <dbReference type="RuleBase" id="RU362117"/>
    </source>
</evidence>
<feature type="binding site" description="axial binding residue" evidence="16">
    <location>
        <position position="183"/>
    </location>
    <ligand>
        <name>heme b</name>
        <dbReference type="ChEBI" id="CHEBI:60344"/>
        <label>b562</label>
    </ligand>
    <ligandPart>
        <name>Fe</name>
        <dbReference type="ChEBI" id="CHEBI:18248"/>
    </ligandPart>
</feature>
<dbReference type="PROSITE" id="PS51002">
    <property type="entry name" value="CYTB_NTER"/>
    <property type="match status" value="1"/>
</dbReference>
<geneLocation type="mitochondrion" evidence="20"/>
<feature type="binding site" description="axial binding residue" evidence="16">
    <location>
        <position position="96"/>
    </location>
    <ligand>
        <name>heme b</name>
        <dbReference type="ChEBI" id="CHEBI:60344"/>
        <label>b566</label>
    </ligand>
    <ligandPart>
        <name>Fe</name>
        <dbReference type="ChEBI" id="CHEBI:18248"/>
    </ligandPart>
</feature>
<dbReference type="PANTHER" id="PTHR19271">
    <property type="entry name" value="CYTOCHROME B"/>
    <property type="match status" value="1"/>
</dbReference>
<keyword evidence="3 17" id="KW-0813">Transport</keyword>
<accession>A0A140GAX8</accession>
<feature type="transmembrane region" description="Helical" evidence="17">
    <location>
        <begin position="222"/>
        <end position="247"/>
    </location>
</feature>
<keyword evidence="6 17" id="KW-0812">Transmembrane</keyword>
<keyword evidence="10 17" id="KW-1133">Transmembrane helix</keyword>
<feature type="transmembrane region" description="Helical" evidence="17">
    <location>
        <begin position="179"/>
        <end position="201"/>
    </location>
</feature>
<keyword evidence="9 17" id="KW-0249">Electron transport</keyword>
<feature type="binding site" evidence="15">
    <location>
        <position position="202"/>
    </location>
    <ligand>
        <name>a ubiquinone</name>
        <dbReference type="ChEBI" id="CHEBI:16389"/>
    </ligand>
</feature>
<evidence type="ECO:0000256" key="14">
    <source>
        <dbReference type="ARBA" id="ARBA00061233"/>
    </source>
</evidence>
<dbReference type="PANTHER" id="PTHR19271:SF16">
    <property type="entry name" value="CYTOCHROME B"/>
    <property type="match status" value="1"/>
</dbReference>
<evidence type="ECO:0000256" key="10">
    <source>
        <dbReference type="ARBA" id="ARBA00022989"/>
    </source>
</evidence>
<evidence type="ECO:0000256" key="13">
    <source>
        <dbReference type="ARBA" id="ARBA00023136"/>
    </source>
</evidence>
<evidence type="ECO:0000259" key="19">
    <source>
        <dbReference type="PROSITE" id="PS51003"/>
    </source>
</evidence>
<evidence type="ECO:0000256" key="6">
    <source>
        <dbReference type="ARBA" id="ARBA00022692"/>
    </source>
</evidence>
<dbReference type="EMBL" id="KU162859">
    <property type="protein sequence ID" value="AMM72613.1"/>
    <property type="molecule type" value="Genomic_DNA"/>
</dbReference>
<dbReference type="Pfam" id="PF00033">
    <property type="entry name" value="Cytochrome_B"/>
    <property type="match status" value="1"/>
</dbReference>
<dbReference type="GO" id="GO:0045275">
    <property type="term" value="C:respiratory chain complex III"/>
    <property type="evidence" value="ECO:0007669"/>
    <property type="project" value="InterPro"/>
</dbReference>
<dbReference type="Gene3D" id="1.20.810.10">
    <property type="entry name" value="Cytochrome Bc1 Complex, Chain C"/>
    <property type="match status" value="1"/>
</dbReference>
<dbReference type="SUPFAM" id="SSF81648">
    <property type="entry name" value="a domain/subunit of cytochrome bc1 complex (Ubiquinol-cytochrome c reductase)"/>
    <property type="match status" value="1"/>
</dbReference>
<comment type="cofactor">
    <cofactor evidence="17">
        <name>heme b</name>
        <dbReference type="ChEBI" id="CHEBI:60344"/>
    </cofactor>
    <text evidence="17">Binds 2 heme groups non-covalently.</text>
</comment>
<dbReference type="GO" id="GO:0016491">
    <property type="term" value="F:oxidoreductase activity"/>
    <property type="evidence" value="ECO:0007669"/>
    <property type="project" value="UniProtKB-UniRule"/>
</dbReference>
<reference evidence="20" key="1">
    <citation type="submission" date="2015-11" db="EMBL/GenBank/DDBJ databases">
        <authorList>
            <person name="Zhang Y."/>
            <person name="Guo Z."/>
        </authorList>
    </citation>
    <scope>NUCLEOTIDE SEQUENCE</scope>
    <source>
        <strain evidence="20">A4</strain>
    </source>
</reference>
<dbReference type="PIRSF" id="PIRSF038885">
    <property type="entry name" value="COB"/>
    <property type="match status" value="1"/>
</dbReference>
<dbReference type="CDD" id="cd00284">
    <property type="entry name" value="Cytochrome_b_N"/>
    <property type="match status" value="1"/>
</dbReference>
<evidence type="ECO:0000259" key="18">
    <source>
        <dbReference type="PROSITE" id="PS51002"/>
    </source>
</evidence>
<dbReference type="InterPro" id="IPR030689">
    <property type="entry name" value="Cytochrome_b"/>
</dbReference>
<dbReference type="GO" id="GO:0006122">
    <property type="term" value="P:mitochondrial electron transport, ubiquinol to cytochrome c"/>
    <property type="evidence" value="ECO:0007669"/>
    <property type="project" value="TreeGrafter"/>
</dbReference>
<feature type="transmembrane region" description="Helical" evidence="17">
    <location>
        <begin position="289"/>
        <end position="308"/>
    </location>
</feature>
<feature type="transmembrane region" description="Helical" evidence="17">
    <location>
        <begin position="320"/>
        <end position="341"/>
    </location>
</feature>
<dbReference type="Pfam" id="PF00032">
    <property type="entry name" value="Cytochrom_B_C"/>
    <property type="match status" value="1"/>
</dbReference>